<evidence type="ECO:0000256" key="8">
    <source>
        <dbReference type="ARBA" id="ARBA00022679"/>
    </source>
</evidence>
<dbReference type="PANTHER" id="PTHR42885">
    <property type="entry name" value="HISTIDINOL-PHOSPHATE AMINOTRANSFERASE-RELATED"/>
    <property type="match status" value="1"/>
</dbReference>
<keyword evidence="6 12" id="KW-0032">Aminotransferase</keyword>
<dbReference type="AlphaFoldDB" id="A0A1B1S7T1"/>
<accession>A0A1Z2XDX6</accession>
<dbReference type="InterPro" id="IPR004839">
    <property type="entry name" value="Aminotransferase_I/II_large"/>
</dbReference>
<evidence type="ECO:0000256" key="3">
    <source>
        <dbReference type="ARBA" id="ARBA00005189"/>
    </source>
</evidence>
<protein>
    <recommendedName>
        <fullName evidence="12">Histidinol-phosphate aminotransferase</fullName>
        <ecNumber evidence="12">2.6.1.9</ecNumber>
    </recommendedName>
    <alternativeName>
        <fullName evidence="12">Imidazole acetol-phosphate transaminase</fullName>
    </alternativeName>
</protein>
<evidence type="ECO:0000259" key="13">
    <source>
        <dbReference type="Pfam" id="PF00155"/>
    </source>
</evidence>
<feature type="modified residue" description="N6-(pyridoxal phosphate)lysine" evidence="12">
    <location>
        <position position="204"/>
    </location>
</feature>
<dbReference type="InterPro" id="IPR015421">
    <property type="entry name" value="PyrdxlP-dep_Trfase_major"/>
</dbReference>
<keyword evidence="15" id="KW-1185">Reference proteome</keyword>
<dbReference type="InterPro" id="IPR005861">
    <property type="entry name" value="HisP_aminotrans"/>
</dbReference>
<evidence type="ECO:0000256" key="11">
    <source>
        <dbReference type="ARBA" id="ARBA00047481"/>
    </source>
</evidence>
<comment type="catalytic activity">
    <reaction evidence="11 12">
        <text>L-histidinol phosphate + 2-oxoglutarate = 3-(imidazol-4-yl)-2-oxopropyl phosphate + L-glutamate</text>
        <dbReference type="Rhea" id="RHEA:23744"/>
        <dbReference type="ChEBI" id="CHEBI:16810"/>
        <dbReference type="ChEBI" id="CHEBI:29985"/>
        <dbReference type="ChEBI" id="CHEBI:57766"/>
        <dbReference type="ChEBI" id="CHEBI:57980"/>
        <dbReference type="EC" id="2.6.1.9"/>
    </reaction>
</comment>
<keyword evidence="7 12" id="KW-0028">Amino-acid biosynthesis</keyword>
<comment type="cofactor">
    <cofactor evidence="1 12">
        <name>pyridoxal 5'-phosphate</name>
        <dbReference type="ChEBI" id="CHEBI:597326"/>
    </cofactor>
</comment>
<dbReference type="KEGG" id="pary:A4V02_03365"/>
<evidence type="ECO:0000256" key="9">
    <source>
        <dbReference type="ARBA" id="ARBA00022898"/>
    </source>
</evidence>
<dbReference type="GO" id="GO:0030170">
    <property type="term" value="F:pyridoxal phosphate binding"/>
    <property type="evidence" value="ECO:0007669"/>
    <property type="project" value="InterPro"/>
</dbReference>
<evidence type="ECO:0000313" key="14">
    <source>
        <dbReference type="EMBL" id="ANU62854.1"/>
    </source>
</evidence>
<dbReference type="OrthoDB" id="9813612at2"/>
<sequence>MTLQQLVRPNILAMQPYTCARNEYSGEARAWLDANENSMISGLNRYPDPLQTEVKCRLAGIRGVDVANIFLGVGSDECIDITYRTFCRPGVDNVVAIEPTYGMYSVCAAINDVEYRPVLLHDDFSIDEEALFAAVDANTKVLWICSPNNPTGNAYPLEQLERIASRFEGITVVDEAYVDFSTIGSMVPRLRRLPRLIVMQTFSKAWAAAAMRLGVAYAHSDIIGIFNNVKYPYNINILTQREALKVLDAADEVARVAGSLVSERNRLAETLLRLSVVKEVYPSDANFLLVATTDADGLYAWLRDKGIIVRNRSRVVLCEGCLRITVGTPDENAMLIDAMAAFPHG</sequence>
<dbReference type="NCBIfam" id="TIGR01141">
    <property type="entry name" value="hisC"/>
    <property type="match status" value="1"/>
</dbReference>
<comment type="subunit">
    <text evidence="5 12">Homodimer.</text>
</comment>
<gene>
    <name evidence="12" type="primary">hisC</name>
    <name evidence="14" type="ORF">A4V02_03365</name>
</gene>
<keyword evidence="10 12" id="KW-0368">Histidine biosynthesis</keyword>
<dbReference type="Pfam" id="PF00155">
    <property type="entry name" value="Aminotran_1_2"/>
    <property type="match status" value="1"/>
</dbReference>
<proteinExistence type="inferred from homology"/>
<evidence type="ECO:0000256" key="4">
    <source>
        <dbReference type="ARBA" id="ARBA00007970"/>
    </source>
</evidence>
<dbReference type="HAMAP" id="MF_01023">
    <property type="entry name" value="HisC_aminotrans_2"/>
    <property type="match status" value="1"/>
</dbReference>
<accession>A0A1B1S7T1</accession>
<keyword evidence="8 12" id="KW-0808">Transferase</keyword>
<dbReference type="Gene3D" id="3.40.640.10">
    <property type="entry name" value="Type I PLP-dependent aspartate aminotransferase-like (Major domain)"/>
    <property type="match status" value="1"/>
</dbReference>
<evidence type="ECO:0000313" key="15">
    <source>
        <dbReference type="Proteomes" id="UP000186351"/>
    </source>
</evidence>
<evidence type="ECO:0000256" key="2">
    <source>
        <dbReference type="ARBA" id="ARBA00005011"/>
    </source>
</evidence>
<dbReference type="RefSeq" id="WP_068960230.1">
    <property type="nucleotide sequence ID" value="NZ_CAJTAP010000026.1"/>
</dbReference>
<organism evidence="14 15">
    <name type="scientific">Muribaculum intestinale</name>
    <dbReference type="NCBI Taxonomy" id="1796646"/>
    <lineage>
        <taxon>Bacteria</taxon>
        <taxon>Pseudomonadati</taxon>
        <taxon>Bacteroidota</taxon>
        <taxon>Bacteroidia</taxon>
        <taxon>Bacteroidales</taxon>
        <taxon>Muribaculaceae</taxon>
        <taxon>Muribaculum</taxon>
    </lineage>
</organism>
<dbReference type="PROSITE" id="PS00599">
    <property type="entry name" value="AA_TRANSFER_CLASS_2"/>
    <property type="match status" value="1"/>
</dbReference>
<dbReference type="GeneID" id="65535883"/>
<dbReference type="UniPathway" id="UPA00031">
    <property type="reaction ID" value="UER00012"/>
</dbReference>
<dbReference type="CDD" id="cd00609">
    <property type="entry name" value="AAT_like"/>
    <property type="match status" value="1"/>
</dbReference>
<dbReference type="SUPFAM" id="SSF53383">
    <property type="entry name" value="PLP-dependent transferases"/>
    <property type="match status" value="1"/>
</dbReference>
<dbReference type="Gene3D" id="3.90.1150.10">
    <property type="entry name" value="Aspartate Aminotransferase, domain 1"/>
    <property type="match status" value="1"/>
</dbReference>
<evidence type="ECO:0000256" key="5">
    <source>
        <dbReference type="ARBA" id="ARBA00011738"/>
    </source>
</evidence>
<dbReference type="STRING" id="1796646.A4V02_03365"/>
<comment type="pathway">
    <text evidence="3">Lipid metabolism.</text>
</comment>
<dbReference type="Proteomes" id="UP000186351">
    <property type="component" value="Chromosome"/>
</dbReference>
<keyword evidence="9 12" id="KW-0663">Pyridoxal phosphate</keyword>
<dbReference type="EMBL" id="CP015402">
    <property type="protein sequence ID" value="ANU62854.1"/>
    <property type="molecule type" value="Genomic_DNA"/>
</dbReference>
<evidence type="ECO:0000256" key="10">
    <source>
        <dbReference type="ARBA" id="ARBA00023102"/>
    </source>
</evidence>
<dbReference type="PANTHER" id="PTHR42885:SF2">
    <property type="entry name" value="HISTIDINOL-PHOSPHATE AMINOTRANSFERASE"/>
    <property type="match status" value="1"/>
</dbReference>
<dbReference type="InterPro" id="IPR015422">
    <property type="entry name" value="PyrdxlP-dep_Trfase_small"/>
</dbReference>
<feature type="domain" description="Aminotransferase class I/classII large" evidence="13">
    <location>
        <begin position="22"/>
        <end position="338"/>
    </location>
</feature>
<dbReference type="InterPro" id="IPR015424">
    <property type="entry name" value="PyrdxlP-dep_Trfase"/>
</dbReference>
<evidence type="ECO:0000256" key="12">
    <source>
        <dbReference type="HAMAP-Rule" id="MF_01023"/>
    </source>
</evidence>
<dbReference type="GO" id="GO:0004400">
    <property type="term" value="F:histidinol-phosphate transaminase activity"/>
    <property type="evidence" value="ECO:0007669"/>
    <property type="project" value="UniProtKB-UniRule"/>
</dbReference>
<evidence type="ECO:0000256" key="6">
    <source>
        <dbReference type="ARBA" id="ARBA00022576"/>
    </source>
</evidence>
<comment type="pathway">
    <text evidence="2 12">Amino-acid biosynthesis; L-histidine biosynthesis; L-histidine from 5-phospho-alpha-D-ribose 1-diphosphate: step 7/9.</text>
</comment>
<evidence type="ECO:0000256" key="7">
    <source>
        <dbReference type="ARBA" id="ARBA00022605"/>
    </source>
</evidence>
<evidence type="ECO:0000256" key="1">
    <source>
        <dbReference type="ARBA" id="ARBA00001933"/>
    </source>
</evidence>
<dbReference type="InterPro" id="IPR001917">
    <property type="entry name" value="Aminotrans_II_pyridoxalP_BS"/>
</dbReference>
<name>A0A1B1S7T1_9BACT</name>
<comment type="similarity">
    <text evidence="4 12">Belongs to the class-II pyridoxal-phosphate-dependent aminotransferase family. Histidinol-phosphate aminotransferase subfamily.</text>
</comment>
<dbReference type="GO" id="GO:0000105">
    <property type="term" value="P:L-histidine biosynthetic process"/>
    <property type="evidence" value="ECO:0007669"/>
    <property type="project" value="UniProtKB-UniRule"/>
</dbReference>
<reference evidence="15" key="1">
    <citation type="submission" date="2016-04" db="EMBL/GenBank/DDBJ databases">
        <title>Complete Genome Sequences of Twelve Strains of a Stable Defined Moderately Diverse Mouse Microbiota 2 (sDMDMm2).</title>
        <authorList>
            <person name="Uchimura Y."/>
            <person name="Wyss M."/>
            <person name="Brugiroux S."/>
            <person name="Limenitakis J.P."/>
            <person name="Stecher B."/>
            <person name="McCoy K.D."/>
            <person name="Macpherson A.J."/>
        </authorList>
    </citation>
    <scope>NUCLEOTIDE SEQUENCE [LARGE SCALE GENOMIC DNA]</scope>
    <source>
        <strain evidence="15">YL27</strain>
    </source>
</reference>
<dbReference type="EC" id="2.6.1.9" evidence="12"/>